<gene>
    <name evidence="4" type="ORF">JCM14722_03780</name>
</gene>
<accession>A0ABM8AN87</accession>
<evidence type="ECO:0000313" key="4">
    <source>
        <dbReference type="EMBL" id="BDQ32836.1"/>
    </source>
</evidence>
<dbReference type="Pfam" id="PF03938">
    <property type="entry name" value="OmpH"/>
    <property type="match status" value="1"/>
</dbReference>
<evidence type="ECO:0008006" key="6">
    <source>
        <dbReference type="Google" id="ProtNLM"/>
    </source>
</evidence>
<evidence type="ECO:0000256" key="3">
    <source>
        <dbReference type="SAM" id="SignalP"/>
    </source>
</evidence>
<keyword evidence="5" id="KW-1185">Reference proteome</keyword>
<dbReference type="RefSeq" id="WP_264982898.1">
    <property type="nucleotide sequence ID" value="NZ_AP026708.1"/>
</dbReference>
<feature type="chain" id="PRO_5047041311" description="Outer membrane chaperone Skp (OmpH)" evidence="3">
    <location>
        <begin position="22"/>
        <end position="171"/>
    </location>
</feature>
<dbReference type="PANTHER" id="PTHR35089">
    <property type="entry name" value="CHAPERONE PROTEIN SKP"/>
    <property type="match status" value="1"/>
</dbReference>
<protein>
    <recommendedName>
        <fullName evidence="6">Outer membrane chaperone Skp (OmpH)</fullName>
    </recommendedName>
</protein>
<dbReference type="EMBL" id="AP026708">
    <property type="protein sequence ID" value="BDQ32836.1"/>
    <property type="molecule type" value="Genomic_DNA"/>
</dbReference>
<dbReference type="InterPro" id="IPR005632">
    <property type="entry name" value="Chaperone_Skp"/>
</dbReference>
<dbReference type="InterPro" id="IPR024930">
    <property type="entry name" value="Skp_dom_sf"/>
</dbReference>
<evidence type="ECO:0000256" key="1">
    <source>
        <dbReference type="ARBA" id="ARBA00009091"/>
    </source>
</evidence>
<feature type="signal peptide" evidence="3">
    <location>
        <begin position="1"/>
        <end position="21"/>
    </location>
</feature>
<reference evidence="4" key="1">
    <citation type="submission" date="2022-08" db="EMBL/GenBank/DDBJ databases">
        <title>Genome Sequence of the sulphate-reducing bacterium, Pseudodesulfovibrio portus JCM14722.</title>
        <authorList>
            <person name="Kondo R."/>
            <person name="Kataoka T."/>
        </authorList>
    </citation>
    <scope>NUCLEOTIDE SEQUENCE</scope>
    <source>
        <strain evidence="4">JCM 14722</strain>
    </source>
</reference>
<sequence length="171" mass="19426">MKKICLLAVCFVFLFQAVAFAETKIAVFDLQKMITQSQYGQELKAKMDAKFQARDKQLLKEREAIANLKKQIESKAFDEKTMQDKVMELRRRGRDWNEDVNVYQKALKAEQAKLVTPISPVAEKVIKEFCVSNGYTVLFDKKTPGLSFIADGLDVTDQLVKALNKAKQAGK</sequence>
<keyword evidence="2 3" id="KW-0732">Signal</keyword>
<evidence type="ECO:0000256" key="2">
    <source>
        <dbReference type="ARBA" id="ARBA00022729"/>
    </source>
</evidence>
<organism evidence="4 5">
    <name type="scientific">Pseudodesulfovibrio portus</name>
    <dbReference type="NCBI Taxonomy" id="231439"/>
    <lineage>
        <taxon>Bacteria</taxon>
        <taxon>Pseudomonadati</taxon>
        <taxon>Thermodesulfobacteriota</taxon>
        <taxon>Desulfovibrionia</taxon>
        <taxon>Desulfovibrionales</taxon>
        <taxon>Desulfovibrionaceae</taxon>
    </lineage>
</organism>
<name>A0ABM8AN87_9BACT</name>
<evidence type="ECO:0000313" key="5">
    <source>
        <dbReference type="Proteomes" id="UP001061361"/>
    </source>
</evidence>
<dbReference type="PANTHER" id="PTHR35089:SF1">
    <property type="entry name" value="CHAPERONE PROTEIN SKP"/>
    <property type="match status" value="1"/>
</dbReference>
<proteinExistence type="inferred from homology"/>
<dbReference type="SMART" id="SM00935">
    <property type="entry name" value="OmpH"/>
    <property type="match status" value="1"/>
</dbReference>
<dbReference type="Proteomes" id="UP001061361">
    <property type="component" value="Chromosome"/>
</dbReference>
<dbReference type="Gene3D" id="3.30.910.20">
    <property type="entry name" value="Skp domain"/>
    <property type="match status" value="1"/>
</dbReference>
<comment type="similarity">
    <text evidence="1">Belongs to the Skp family.</text>
</comment>
<dbReference type="SUPFAM" id="SSF111384">
    <property type="entry name" value="OmpH-like"/>
    <property type="match status" value="1"/>
</dbReference>